<proteinExistence type="predicted"/>
<dbReference type="InterPro" id="IPR018961">
    <property type="entry name" value="DnaJ_homolog_subfam-C_membr-28"/>
</dbReference>
<dbReference type="AlphaFoldDB" id="A0A1M4Z1Z4"/>
<reference evidence="3" key="1">
    <citation type="submission" date="2016-11" db="EMBL/GenBank/DDBJ databases">
        <authorList>
            <person name="Varghese N."/>
            <person name="Submissions S."/>
        </authorList>
    </citation>
    <scope>NUCLEOTIDE SEQUENCE [LARGE SCALE GENOMIC DNA]</scope>
    <source>
        <strain evidence="3">DSM 29326</strain>
    </source>
</reference>
<name>A0A1M4Z1Z4_LOKAT</name>
<dbReference type="RefSeq" id="WP_072856981.1">
    <property type="nucleotide sequence ID" value="NZ_FQUE01000003.1"/>
</dbReference>
<dbReference type="Pfam" id="PF09350">
    <property type="entry name" value="DJC28_CD"/>
    <property type="match status" value="1"/>
</dbReference>
<dbReference type="STRING" id="366533.SAMN05444339_103332"/>
<evidence type="ECO:0000313" key="2">
    <source>
        <dbReference type="EMBL" id="SHF11752.1"/>
    </source>
</evidence>
<accession>A0A1M4Z1Z4</accession>
<feature type="domain" description="DnaJ homologue subfamily C member 28 conserved" evidence="1">
    <location>
        <begin position="8"/>
        <end position="71"/>
    </location>
</feature>
<sequence>MSSFIRSLVDQKMTDLARDGGLDRLPGFGKPLDLSRDPFEAMMDRMHKAAKVKPKAVTLNDQIAESAARLRDLTDDSARRAEMRVLADLRTRLAIEMEQLGRYR</sequence>
<protein>
    <recommendedName>
        <fullName evidence="1">DnaJ homologue subfamily C member 28 conserved domain-containing protein</fullName>
    </recommendedName>
</protein>
<gene>
    <name evidence="2" type="ORF">SAMN05444339_103332</name>
</gene>
<dbReference type="Proteomes" id="UP000183987">
    <property type="component" value="Unassembled WGS sequence"/>
</dbReference>
<evidence type="ECO:0000259" key="1">
    <source>
        <dbReference type="Pfam" id="PF09350"/>
    </source>
</evidence>
<dbReference type="EMBL" id="FQUE01000003">
    <property type="protein sequence ID" value="SHF11752.1"/>
    <property type="molecule type" value="Genomic_DNA"/>
</dbReference>
<dbReference type="OrthoDB" id="9798476at2"/>
<evidence type="ECO:0000313" key="3">
    <source>
        <dbReference type="Proteomes" id="UP000183987"/>
    </source>
</evidence>
<keyword evidence="3" id="KW-1185">Reference proteome</keyword>
<organism evidence="2 3">
    <name type="scientific">Loktanella atrilutea</name>
    <dbReference type="NCBI Taxonomy" id="366533"/>
    <lineage>
        <taxon>Bacteria</taxon>
        <taxon>Pseudomonadati</taxon>
        <taxon>Pseudomonadota</taxon>
        <taxon>Alphaproteobacteria</taxon>
        <taxon>Rhodobacterales</taxon>
        <taxon>Roseobacteraceae</taxon>
        <taxon>Loktanella</taxon>
    </lineage>
</organism>